<dbReference type="PANTHER" id="PTHR30005">
    <property type="entry name" value="EXOPOLYPHOSPHATASE"/>
    <property type="match status" value="1"/>
</dbReference>
<dbReference type="SUPFAM" id="SSF109604">
    <property type="entry name" value="HD-domain/PDEase-like"/>
    <property type="match status" value="1"/>
</dbReference>
<dbReference type="SUPFAM" id="SSF53067">
    <property type="entry name" value="Actin-like ATPase domain"/>
    <property type="match status" value="2"/>
</dbReference>
<dbReference type="EMBL" id="MFKF01000184">
    <property type="protein sequence ID" value="OGG51438.1"/>
    <property type="molecule type" value="Genomic_DNA"/>
</dbReference>
<gene>
    <name evidence="4" type="ORF">A3F84_26685</name>
</gene>
<evidence type="ECO:0000256" key="1">
    <source>
        <dbReference type="ARBA" id="ARBA00022801"/>
    </source>
</evidence>
<evidence type="ECO:0000313" key="4">
    <source>
        <dbReference type="EMBL" id="OGG51438.1"/>
    </source>
</evidence>
<dbReference type="Proteomes" id="UP000178606">
    <property type="component" value="Unassembled WGS sequence"/>
</dbReference>
<feature type="domain" description="Ppx/GppA phosphatase C-terminal" evidence="3">
    <location>
        <begin position="324"/>
        <end position="451"/>
    </location>
</feature>
<dbReference type="AlphaFoldDB" id="A0A1F6CQI4"/>
<dbReference type="PANTHER" id="PTHR30005:SF0">
    <property type="entry name" value="RETROGRADE REGULATION PROTEIN 2"/>
    <property type="match status" value="1"/>
</dbReference>
<name>A0A1F6CQI4_HANXR</name>
<dbReference type="Gene3D" id="3.30.420.40">
    <property type="match status" value="1"/>
</dbReference>
<organism evidence="4 5">
    <name type="scientific">Handelsmanbacteria sp. (strain RIFCSPLOWO2_12_FULL_64_10)</name>
    <dbReference type="NCBI Taxonomy" id="1817868"/>
    <lineage>
        <taxon>Bacteria</taxon>
        <taxon>Candidatus Handelsmaniibacteriota</taxon>
    </lineage>
</organism>
<keyword evidence="1" id="KW-0378">Hydrolase</keyword>
<evidence type="ECO:0000259" key="2">
    <source>
        <dbReference type="Pfam" id="PF02541"/>
    </source>
</evidence>
<dbReference type="InterPro" id="IPR050273">
    <property type="entry name" value="GppA/Ppx_hydrolase"/>
</dbReference>
<dbReference type="Pfam" id="PF02541">
    <property type="entry name" value="Ppx-GppA"/>
    <property type="match status" value="1"/>
</dbReference>
<accession>A0A1F6CQI4</accession>
<dbReference type="Gene3D" id="3.30.420.150">
    <property type="entry name" value="Exopolyphosphatase. Domain 2"/>
    <property type="match status" value="1"/>
</dbReference>
<dbReference type="Pfam" id="PF21447">
    <property type="entry name" value="Ppx-GppA_III"/>
    <property type="match status" value="1"/>
</dbReference>
<sequence>MNQKSSLRRDLLHEPVAVIDIGSNSARLVVYRLDPHGHLRILANTRAALRLVLDVDETRNLSEKAVAKMMEALRDFRAMALGAGAARIVAVATAALRDAANGRQVIQRVRRELGLRLEVIDGELEAHYGFIGAVRDLPVEHGFVFDLGGGSVQVSRFRGRRLLRAWSLPLGSLRLSHAFLRDDPPGRGEVRRLKRHVCDLLEEAGIPAVKRNEALIGTGGTVRNLAKIDGRMHGYPITRVHGYVLSRRRVREIAELLARLPFKKRGSLPGLSNERGDSIVGGALAVESLMEVVDAPAIRVSGQGVREGVIYSLLSGDLPPVQAVREASIASLTAQFASWDADSAERRASAATALLKALRPSATPQVREALAHAARLLDIGRSVDFFSRHEHVADIVVAADLKGFSHREVALLAAIVRCARDEDASVKAYSPLLDKEDRSEVEQAAVLLALADDIEERCPRGAPMALECRLRKGEAVVSVPALAGWRPRDVGPRFEGVFDRVLVVRAGAGG</sequence>
<protein>
    <submittedName>
        <fullName evidence="4">Uncharacterized protein</fullName>
    </submittedName>
</protein>
<dbReference type="InterPro" id="IPR043129">
    <property type="entry name" value="ATPase_NBD"/>
</dbReference>
<proteinExistence type="predicted"/>
<dbReference type="InterPro" id="IPR003695">
    <property type="entry name" value="Ppx_GppA_N"/>
</dbReference>
<dbReference type="InterPro" id="IPR048950">
    <property type="entry name" value="Ppx_GppA_C"/>
</dbReference>
<dbReference type="PIRSF" id="PIRSF001267">
    <property type="entry name" value="Pyrophosphatase_GppA_Ppx"/>
    <property type="match status" value="1"/>
</dbReference>
<dbReference type="InterPro" id="IPR030673">
    <property type="entry name" value="PyroPPase_GppA_Ppx"/>
</dbReference>
<evidence type="ECO:0000259" key="3">
    <source>
        <dbReference type="Pfam" id="PF21447"/>
    </source>
</evidence>
<evidence type="ECO:0000313" key="5">
    <source>
        <dbReference type="Proteomes" id="UP000178606"/>
    </source>
</evidence>
<dbReference type="Gene3D" id="1.10.3210.10">
    <property type="entry name" value="Hypothetical protein af1432"/>
    <property type="match status" value="1"/>
</dbReference>
<dbReference type="GO" id="GO:0016462">
    <property type="term" value="F:pyrophosphatase activity"/>
    <property type="evidence" value="ECO:0007669"/>
    <property type="project" value="TreeGrafter"/>
</dbReference>
<reference evidence="4 5" key="1">
    <citation type="journal article" date="2016" name="Nat. Commun.">
        <title>Thousands of microbial genomes shed light on interconnected biogeochemical processes in an aquifer system.</title>
        <authorList>
            <person name="Anantharaman K."/>
            <person name="Brown C.T."/>
            <person name="Hug L.A."/>
            <person name="Sharon I."/>
            <person name="Castelle C.J."/>
            <person name="Probst A.J."/>
            <person name="Thomas B.C."/>
            <person name="Singh A."/>
            <person name="Wilkins M.J."/>
            <person name="Karaoz U."/>
            <person name="Brodie E.L."/>
            <person name="Williams K.H."/>
            <person name="Hubbard S.S."/>
            <person name="Banfield J.F."/>
        </authorList>
    </citation>
    <scope>NUCLEOTIDE SEQUENCE [LARGE SCALE GENOMIC DNA]</scope>
    <source>
        <strain evidence="5">RIFCSPLOWO2_12_FULL_64_10</strain>
    </source>
</reference>
<dbReference type="CDD" id="cd24052">
    <property type="entry name" value="ASKHA_NBD_HpPPX-GppA-like"/>
    <property type="match status" value="1"/>
</dbReference>
<feature type="domain" description="Ppx/GppA phosphatase N-terminal" evidence="2">
    <location>
        <begin position="29"/>
        <end position="314"/>
    </location>
</feature>
<comment type="caution">
    <text evidence="4">The sequence shown here is derived from an EMBL/GenBank/DDBJ whole genome shotgun (WGS) entry which is preliminary data.</text>
</comment>